<evidence type="ECO:0000313" key="2">
    <source>
        <dbReference type="EMBL" id="TQV90965.1"/>
    </source>
</evidence>
<dbReference type="Pfam" id="PF01636">
    <property type="entry name" value="APH"/>
    <property type="match status" value="1"/>
</dbReference>
<dbReference type="Gene3D" id="3.30.200.20">
    <property type="entry name" value="Phosphorylase Kinase, domain 1"/>
    <property type="match status" value="1"/>
</dbReference>
<keyword evidence="3" id="KW-1185">Reference proteome</keyword>
<accession>A0A545UNC7</accession>
<dbReference type="InterPro" id="IPR051678">
    <property type="entry name" value="AGP_Transferase"/>
</dbReference>
<evidence type="ECO:0000313" key="3">
    <source>
        <dbReference type="Proteomes" id="UP000315783"/>
    </source>
</evidence>
<dbReference type="PANTHER" id="PTHR21310:SF37">
    <property type="entry name" value="AMINOGLYCOSIDE PHOSPHOTRANSFERASE DOMAIN-CONTAINING PROTEIN"/>
    <property type="match status" value="1"/>
</dbReference>
<evidence type="ECO:0000259" key="1">
    <source>
        <dbReference type="Pfam" id="PF01636"/>
    </source>
</evidence>
<sequence length="457" mass="52303">MDADHLAKDRTDILFAAWLKALVRNEPEKYAAILAVRHCKPTTVSTTVSAKLLGNGAFNVCYRVTLENGQRVVVRFTAIGRVLARHEKVEDEVVVLRYLAEHSRIPVPKVLGHGTCQYGPYIVMEYIEGKTMSGYLRDASRERISLRPGLHPAVLRKAYLGMADILLELSKLEFPLIGALAQNADGSFVVQKQPVTFNMNRISQFSNIALSVLKHSTFKSAGDYFEELARHHMEQFQHQQNDAIEDEADCRKKYIARCLFRQISQKLCDEQCKGPFRLFCDDLSPRNVIVDASKLAVAGVVDWEFTYSAPAEFTYAAPWWLLLETPEDWDEDLNEFLVRYTPKFKVFIQALKECEDEKIRCGSLQESGRISAVMENSVDSGLFWVCLASRNSTLFDEIYWTFIDTKFFGAFETIEQRISLLRPDEKVSMEDVVQEKLRQLEEPALDIHYTVEELMEL</sequence>
<dbReference type="OrthoDB" id="5412996at2759"/>
<dbReference type="GO" id="GO:0016740">
    <property type="term" value="F:transferase activity"/>
    <property type="evidence" value="ECO:0007669"/>
    <property type="project" value="UniProtKB-KW"/>
</dbReference>
<proteinExistence type="predicted"/>
<dbReference type="Proteomes" id="UP000315783">
    <property type="component" value="Unassembled WGS sequence"/>
</dbReference>
<name>A0A545UNC7_9HYPO</name>
<dbReference type="SUPFAM" id="SSF56112">
    <property type="entry name" value="Protein kinase-like (PK-like)"/>
    <property type="match status" value="1"/>
</dbReference>
<dbReference type="Gene3D" id="3.90.1200.10">
    <property type="match status" value="1"/>
</dbReference>
<dbReference type="EMBL" id="SPUK01000021">
    <property type="protein sequence ID" value="TQV90965.1"/>
    <property type="molecule type" value="Genomic_DNA"/>
</dbReference>
<comment type="caution">
    <text evidence="2">The sequence shown here is derived from an EMBL/GenBank/DDBJ whole genome shotgun (WGS) entry which is preliminary data.</text>
</comment>
<dbReference type="InterPro" id="IPR002575">
    <property type="entry name" value="Aminoglycoside_PTrfase"/>
</dbReference>
<gene>
    <name evidence="2" type="ORF">IF1G_10200</name>
</gene>
<dbReference type="AlphaFoldDB" id="A0A545UNC7"/>
<reference evidence="2 3" key="1">
    <citation type="journal article" date="2019" name="Appl. Microbiol. Biotechnol.">
        <title>Genome sequence of Isaria javanica and comparative genome analysis insights into family S53 peptidase evolution in fungal entomopathogens.</title>
        <authorList>
            <person name="Lin R."/>
            <person name="Zhang X."/>
            <person name="Xin B."/>
            <person name="Zou M."/>
            <person name="Gao Y."/>
            <person name="Qin F."/>
            <person name="Hu Q."/>
            <person name="Xie B."/>
            <person name="Cheng X."/>
        </authorList>
    </citation>
    <scope>NUCLEOTIDE SEQUENCE [LARGE SCALE GENOMIC DNA]</scope>
    <source>
        <strain evidence="2 3">IJ1G</strain>
    </source>
</reference>
<dbReference type="PANTHER" id="PTHR21310">
    <property type="entry name" value="AMINOGLYCOSIDE PHOSPHOTRANSFERASE-RELATED-RELATED"/>
    <property type="match status" value="1"/>
</dbReference>
<organism evidence="2 3">
    <name type="scientific">Cordyceps javanica</name>
    <dbReference type="NCBI Taxonomy" id="43265"/>
    <lineage>
        <taxon>Eukaryota</taxon>
        <taxon>Fungi</taxon>
        <taxon>Dikarya</taxon>
        <taxon>Ascomycota</taxon>
        <taxon>Pezizomycotina</taxon>
        <taxon>Sordariomycetes</taxon>
        <taxon>Hypocreomycetidae</taxon>
        <taxon>Hypocreales</taxon>
        <taxon>Cordycipitaceae</taxon>
        <taxon>Cordyceps</taxon>
    </lineage>
</organism>
<keyword evidence="2" id="KW-0808">Transferase</keyword>
<feature type="domain" description="Aminoglycoside phosphotransferase" evidence="1">
    <location>
        <begin position="51"/>
        <end position="315"/>
    </location>
</feature>
<dbReference type="InterPro" id="IPR011009">
    <property type="entry name" value="Kinase-like_dom_sf"/>
</dbReference>
<protein>
    <submittedName>
        <fullName evidence="2">Phosphotransferase enzyme family protein</fullName>
    </submittedName>
</protein>